<feature type="domain" description="Glycosyltransferase subfamily 4-like N-terminal" evidence="2">
    <location>
        <begin position="25"/>
        <end position="196"/>
    </location>
</feature>
<dbReference type="GO" id="GO:0016757">
    <property type="term" value="F:glycosyltransferase activity"/>
    <property type="evidence" value="ECO:0007669"/>
    <property type="project" value="InterPro"/>
</dbReference>
<dbReference type="Pfam" id="PF13439">
    <property type="entry name" value="Glyco_transf_4"/>
    <property type="match status" value="1"/>
</dbReference>
<comment type="caution">
    <text evidence="3">The sequence shown here is derived from an EMBL/GenBank/DDBJ whole genome shotgun (WGS) entry which is preliminary data.</text>
</comment>
<dbReference type="CDD" id="cd03801">
    <property type="entry name" value="GT4_PimA-like"/>
    <property type="match status" value="1"/>
</dbReference>
<accession>A0A1F5QBV3</accession>
<protein>
    <recommendedName>
        <fullName evidence="5">Glycosyl transferase family 1 domain-containing protein</fullName>
    </recommendedName>
</protein>
<dbReference type="Proteomes" id="UP000177235">
    <property type="component" value="Unassembled WGS sequence"/>
</dbReference>
<dbReference type="InterPro" id="IPR001296">
    <property type="entry name" value="Glyco_trans_1"/>
</dbReference>
<dbReference type="InterPro" id="IPR028098">
    <property type="entry name" value="Glyco_trans_4-like_N"/>
</dbReference>
<evidence type="ECO:0000259" key="2">
    <source>
        <dbReference type="Pfam" id="PF13439"/>
    </source>
</evidence>
<feature type="domain" description="Glycosyl transferase family 1" evidence="1">
    <location>
        <begin position="197"/>
        <end position="364"/>
    </location>
</feature>
<dbReference type="PANTHER" id="PTHR12526">
    <property type="entry name" value="GLYCOSYLTRANSFERASE"/>
    <property type="match status" value="1"/>
</dbReference>
<evidence type="ECO:0000313" key="3">
    <source>
        <dbReference type="EMBL" id="OGE99659.1"/>
    </source>
</evidence>
<dbReference type="EMBL" id="MFFF01000018">
    <property type="protein sequence ID" value="OGE99659.1"/>
    <property type="molecule type" value="Genomic_DNA"/>
</dbReference>
<dbReference type="SUPFAM" id="SSF53756">
    <property type="entry name" value="UDP-Glycosyltransferase/glycogen phosphorylase"/>
    <property type="match status" value="1"/>
</dbReference>
<evidence type="ECO:0008006" key="5">
    <source>
        <dbReference type="Google" id="ProtNLM"/>
    </source>
</evidence>
<dbReference type="Gene3D" id="3.40.50.2000">
    <property type="entry name" value="Glycogen Phosphorylase B"/>
    <property type="match status" value="2"/>
</dbReference>
<evidence type="ECO:0000259" key="1">
    <source>
        <dbReference type="Pfam" id="PF00534"/>
    </source>
</evidence>
<dbReference type="AlphaFoldDB" id="A0A1F5QBV3"/>
<organism evidence="3 4">
    <name type="scientific">Candidatus Doudnabacteria bacterium RIFCSPLOWO2_02_FULL_48_13</name>
    <dbReference type="NCBI Taxonomy" id="1817845"/>
    <lineage>
        <taxon>Bacteria</taxon>
        <taxon>Candidatus Doudnaibacteriota</taxon>
    </lineage>
</organism>
<evidence type="ECO:0000313" key="4">
    <source>
        <dbReference type="Proteomes" id="UP000177235"/>
    </source>
</evidence>
<name>A0A1F5QBV3_9BACT</name>
<proteinExistence type="predicted"/>
<sequence>MKICVVAYKFGTEKEIGEHLGTYHYFIEKMRRLVLLGHEVYVIAPWLSFSNKGSKNVDGVKVLRYYPPFFNRPKLFFINKLLRILYISATQRQVLNLDRKLDLDVVYVWQARETGYAVAQIAYLLRAPFIFRQITAWRWHFERPMLDKKSQEKFAKTIYEKAKQVVFVSHAAAQEGLDMGLPPEKIAVIGVGIETDLFKPEDLEKKYDLLFIGRINFDEKGIGYLLEAMPEIIKSVPDVKLGIIGGGRESQRMLQLIEKLGIKNHVVLLGKQPLTELPRHLNQSKIFVMPSVWIEHFGQVTIEAMACGIPIVGTNIGGTPEISLDGQTGINVPPKDSKLLASAVIKLLGDDELRQRFGRAARQRVEENYTYEILVNKLLETVRNVQ</sequence>
<dbReference type="Pfam" id="PF00534">
    <property type="entry name" value="Glycos_transf_1"/>
    <property type="match status" value="1"/>
</dbReference>
<reference evidence="3 4" key="1">
    <citation type="journal article" date="2016" name="Nat. Commun.">
        <title>Thousands of microbial genomes shed light on interconnected biogeochemical processes in an aquifer system.</title>
        <authorList>
            <person name="Anantharaman K."/>
            <person name="Brown C.T."/>
            <person name="Hug L.A."/>
            <person name="Sharon I."/>
            <person name="Castelle C.J."/>
            <person name="Probst A.J."/>
            <person name="Thomas B.C."/>
            <person name="Singh A."/>
            <person name="Wilkins M.J."/>
            <person name="Karaoz U."/>
            <person name="Brodie E.L."/>
            <person name="Williams K.H."/>
            <person name="Hubbard S.S."/>
            <person name="Banfield J.F."/>
        </authorList>
    </citation>
    <scope>NUCLEOTIDE SEQUENCE [LARGE SCALE GENOMIC DNA]</scope>
</reference>
<gene>
    <name evidence="3" type="ORF">A3J05_00505</name>
</gene>